<dbReference type="InterPro" id="IPR023214">
    <property type="entry name" value="HAD_sf"/>
</dbReference>
<gene>
    <name evidence="1" type="ORF">AB5J56_01450</name>
</gene>
<accession>A0AB39NXP0</accession>
<evidence type="ECO:0000313" key="1">
    <source>
        <dbReference type="EMBL" id="XDQ23460.1"/>
    </source>
</evidence>
<dbReference type="Gene3D" id="3.40.50.1000">
    <property type="entry name" value="HAD superfamily/HAD-like"/>
    <property type="match status" value="1"/>
</dbReference>
<dbReference type="InterPro" id="IPR036412">
    <property type="entry name" value="HAD-like_sf"/>
</dbReference>
<name>A0AB39NXP0_9ACTN</name>
<sequence length="232" mass="25511">MTSPLGTLRLAAVNIDGVLLSDTFSPVLHRLAAAHGLAYTPELEYTLLSQPQHAAAAAFAAAAGRPGGARELLGAFFAERERYVRRHPVRLLEGALELLRRLRRLGLDLVCYGGLEAAHFERHLGPWASWFTEPGYVCTDAFRPGVEEITREVFRLGYHEVLFIDDVARCAEQALARGVCFVGRPTDFAHGFQRRLMQRAGVAHLVSALDEIDEPLLRLLDREAGARAAATS</sequence>
<dbReference type="EMBL" id="CP163435">
    <property type="protein sequence ID" value="XDQ23460.1"/>
    <property type="molecule type" value="Genomic_DNA"/>
</dbReference>
<dbReference type="RefSeq" id="WP_369229202.1">
    <property type="nucleotide sequence ID" value="NZ_CP163435.1"/>
</dbReference>
<organism evidence="1">
    <name type="scientific">Streptomyces sp. R21</name>
    <dbReference type="NCBI Taxonomy" id="3238627"/>
    <lineage>
        <taxon>Bacteria</taxon>
        <taxon>Bacillati</taxon>
        <taxon>Actinomycetota</taxon>
        <taxon>Actinomycetes</taxon>
        <taxon>Kitasatosporales</taxon>
        <taxon>Streptomycetaceae</taxon>
        <taxon>Streptomyces</taxon>
    </lineage>
</organism>
<proteinExistence type="predicted"/>
<protein>
    <submittedName>
        <fullName evidence="1">HAD family phosphatase</fullName>
    </submittedName>
</protein>
<dbReference type="AlphaFoldDB" id="A0AB39NXP0"/>
<dbReference type="SUPFAM" id="SSF56784">
    <property type="entry name" value="HAD-like"/>
    <property type="match status" value="1"/>
</dbReference>
<reference evidence="1" key="1">
    <citation type="submission" date="2024-07" db="EMBL/GenBank/DDBJ databases">
        <authorList>
            <person name="Yu S.T."/>
        </authorList>
    </citation>
    <scope>NUCLEOTIDE SEQUENCE</scope>
    <source>
        <strain evidence="1">R21</strain>
    </source>
</reference>